<evidence type="ECO:0000256" key="1">
    <source>
        <dbReference type="ARBA" id="ARBA00022603"/>
    </source>
</evidence>
<dbReference type="Proteomes" id="UP001165663">
    <property type="component" value="Unassembled WGS sequence"/>
</dbReference>
<keyword evidence="1" id="KW-0489">Methyltransferase</keyword>
<comment type="caution">
    <text evidence="4">The sequence shown here is derived from an EMBL/GenBank/DDBJ whole genome shotgun (WGS) entry which is preliminary data.</text>
</comment>
<dbReference type="PANTHER" id="PTHR43619">
    <property type="entry name" value="S-ADENOSYL-L-METHIONINE-DEPENDENT METHYLTRANSFERASE YKTD-RELATED"/>
    <property type="match status" value="1"/>
</dbReference>
<dbReference type="Pfam" id="PF04072">
    <property type="entry name" value="LCM"/>
    <property type="match status" value="1"/>
</dbReference>
<dbReference type="SUPFAM" id="SSF53335">
    <property type="entry name" value="S-adenosyl-L-methionine-dependent methyltransferases"/>
    <property type="match status" value="1"/>
</dbReference>
<dbReference type="InterPro" id="IPR016874">
    <property type="entry name" value="TcmP-like"/>
</dbReference>
<evidence type="ECO:0000313" key="3">
    <source>
        <dbReference type="EMBL" id="GLB83610.1"/>
    </source>
</evidence>
<protein>
    <submittedName>
        <fullName evidence="4">O-methyltransferase OmT</fullName>
    </submittedName>
</protein>
<sequence>MIDARHLAGISETALLTLYQRASEAARPDGIIEDPLAIALRDSLDYDYQNFGKTHQATAWRSVIFDNAAREYLQAYPKAHVVALAEGLQTSFWRLDNGELSWLSVDLEPIVRLRQQLLPSCERLHHCAQSALDYTWMDRVERTGGVLITVEGLLQYLQRDTAFDLIAACAKRFPGGRLIFDSVPRLLSAYSRRFGVKLSEHYTAPPMPFWFTARQYDELRALAGVRAVRELPVPAVRGRFLAPATALLYRRPQFERFRAAHTLVEFG</sequence>
<evidence type="ECO:0000313" key="5">
    <source>
        <dbReference type="Proteomes" id="UP001064782"/>
    </source>
</evidence>
<dbReference type="GO" id="GO:0008168">
    <property type="term" value="F:methyltransferase activity"/>
    <property type="evidence" value="ECO:0007669"/>
    <property type="project" value="UniProtKB-KW"/>
</dbReference>
<keyword evidence="5" id="KW-1185">Reference proteome</keyword>
<dbReference type="AlphaFoldDB" id="A0A9P3QAZ4"/>
<organism evidence="4 5">
    <name type="scientific">Mycobacterium kiyosense</name>
    <dbReference type="NCBI Taxonomy" id="2871094"/>
    <lineage>
        <taxon>Bacteria</taxon>
        <taxon>Bacillati</taxon>
        <taxon>Actinomycetota</taxon>
        <taxon>Actinomycetes</taxon>
        <taxon>Mycobacteriales</taxon>
        <taxon>Mycobacteriaceae</taxon>
        <taxon>Mycobacterium</taxon>
    </lineage>
</organism>
<dbReference type="InterPro" id="IPR029063">
    <property type="entry name" value="SAM-dependent_MTases_sf"/>
</dbReference>
<dbReference type="InterPro" id="IPR007213">
    <property type="entry name" value="Ppm1/Ppm2/Tcmp"/>
</dbReference>
<evidence type="ECO:0000256" key="2">
    <source>
        <dbReference type="ARBA" id="ARBA00022679"/>
    </source>
</evidence>
<gene>
    <name evidence="4" type="ORF">Mkiyose1413_44280</name>
    <name evidence="3" type="ORF">SRL2020028_28660</name>
</gene>
<dbReference type="EMBL" id="BRXE01000030">
    <property type="protein sequence ID" value="GLB83610.1"/>
    <property type="molecule type" value="Genomic_DNA"/>
</dbReference>
<proteinExistence type="predicted"/>
<dbReference type="PANTHER" id="PTHR43619:SF2">
    <property type="entry name" value="S-ADENOSYL-L-METHIONINE-DEPENDENT METHYLTRANSFERASES SUPERFAMILY PROTEIN"/>
    <property type="match status" value="1"/>
</dbReference>
<dbReference type="Proteomes" id="UP001064782">
    <property type="component" value="Unassembled WGS sequence"/>
</dbReference>
<dbReference type="Gene3D" id="3.40.50.150">
    <property type="entry name" value="Vaccinia Virus protein VP39"/>
    <property type="match status" value="1"/>
</dbReference>
<accession>A0A9P3QAZ4</accession>
<name>A0A9P3QAZ4_9MYCO</name>
<keyword evidence="2" id="KW-0808">Transferase</keyword>
<dbReference type="PIRSF" id="PIRSF028177">
    <property type="entry name" value="Polyketide_synth_Omtfrase_TcmP"/>
    <property type="match status" value="1"/>
</dbReference>
<dbReference type="EMBL" id="BRZI01000046">
    <property type="protein sequence ID" value="GLD32545.1"/>
    <property type="molecule type" value="Genomic_DNA"/>
</dbReference>
<dbReference type="GO" id="GO:0032259">
    <property type="term" value="P:methylation"/>
    <property type="evidence" value="ECO:0007669"/>
    <property type="project" value="UniProtKB-KW"/>
</dbReference>
<evidence type="ECO:0000313" key="4">
    <source>
        <dbReference type="EMBL" id="GLD32545.1"/>
    </source>
</evidence>
<reference evidence="4" key="1">
    <citation type="submission" date="2022-08" db="EMBL/GenBank/DDBJ databases">
        <title>Mycobacterium kiyosense sp. nov., scotochromogenic slow-glowing species isolated from respiratory specimens.</title>
        <authorList>
            <person name="Fukano H."/>
            <person name="Kazumi Y."/>
            <person name="Sakagami N."/>
            <person name="Ato M."/>
            <person name="Mitarai S."/>
            <person name="Hoshino Y."/>
        </authorList>
    </citation>
    <scope>NUCLEOTIDE SEQUENCE</scope>
    <source>
        <strain evidence="4">1413</strain>
        <strain evidence="3">SRL2020-028</strain>
    </source>
</reference>